<keyword evidence="12" id="KW-1185">Reference proteome</keyword>
<feature type="binding site" evidence="8">
    <location>
        <position position="113"/>
    </location>
    <ligand>
        <name>carbamoyl phosphate</name>
        <dbReference type="ChEBI" id="CHEBI:58228"/>
    </ligand>
</feature>
<feature type="binding site" evidence="8">
    <location>
        <position position="171"/>
    </location>
    <ligand>
        <name>L-ornithine</name>
        <dbReference type="ChEBI" id="CHEBI:46911"/>
    </ligand>
</feature>
<evidence type="ECO:0000313" key="11">
    <source>
        <dbReference type="EMBL" id="SDX84629.1"/>
    </source>
</evidence>
<comment type="catalytic activity">
    <reaction evidence="7 8">
        <text>carbamoyl phosphate + L-ornithine = L-citrulline + phosphate + H(+)</text>
        <dbReference type="Rhea" id="RHEA:19513"/>
        <dbReference type="ChEBI" id="CHEBI:15378"/>
        <dbReference type="ChEBI" id="CHEBI:43474"/>
        <dbReference type="ChEBI" id="CHEBI:46911"/>
        <dbReference type="ChEBI" id="CHEBI:57743"/>
        <dbReference type="ChEBI" id="CHEBI:58228"/>
        <dbReference type="EC" id="2.1.3.3"/>
    </reaction>
</comment>
<dbReference type="HAMAP" id="MF_01109">
    <property type="entry name" value="OTCase"/>
    <property type="match status" value="1"/>
</dbReference>
<evidence type="ECO:0000313" key="12">
    <source>
        <dbReference type="Proteomes" id="UP000198647"/>
    </source>
</evidence>
<evidence type="ECO:0000256" key="1">
    <source>
        <dbReference type="ARBA" id="ARBA00003822"/>
    </source>
</evidence>
<dbReference type="Pfam" id="PF02729">
    <property type="entry name" value="OTCace_N"/>
    <property type="match status" value="1"/>
</dbReference>
<dbReference type="PANTHER" id="PTHR45753:SF3">
    <property type="entry name" value="ORNITHINE TRANSCARBAMYLASE, MITOCHONDRIAL"/>
    <property type="match status" value="1"/>
</dbReference>
<evidence type="ECO:0000259" key="10">
    <source>
        <dbReference type="Pfam" id="PF02729"/>
    </source>
</evidence>
<keyword evidence="8" id="KW-0963">Cytoplasm</keyword>
<evidence type="ECO:0000256" key="7">
    <source>
        <dbReference type="ARBA" id="ARBA00048772"/>
    </source>
</evidence>
<feature type="binding site" evidence="8">
    <location>
        <position position="303"/>
    </location>
    <ligand>
        <name>carbamoyl phosphate</name>
        <dbReference type="ChEBI" id="CHEBI:58228"/>
    </ligand>
</feature>
<evidence type="ECO:0000256" key="6">
    <source>
        <dbReference type="ARBA" id="ARBA00022679"/>
    </source>
</evidence>
<dbReference type="PROSITE" id="PS00097">
    <property type="entry name" value="CARBAMOYLTRANSFERASE"/>
    <property type="match status" value="1"/>
</dbReference>
<accession>A0A1H3F355</accession>
<dbReference type="NCBIfam" id="TIGR00658">
    <property type="entry name" value="orni_carb_tr"/>
    <property type="match status" value="1"/>
</dbReference>
<feature type="binding site" evidence="8">
    <location>
        <begin position="140"/>
        <end position="143"/>
    </location>
    <ligand>
        <name>carbamoyl phosphate</name>
        <dbReference type="ChEBI" id="CHEBI:58228"/>
    </ligand>
</feature>
<evidence type="ECO:0000256" key="3">
    <source>
        <dbReference type="ARBA" id="ARBA00007805"/>
    </source>
</evidence>
<name>A0A1H3F355_9BACI</name>
<feature type="binding site" evidence="8">
    <location>
        <begin position="62"/>
        <end position="65"/>
    </location>
    <ligand>
        <name>carbamoyl phosphate</name>
        <dbReference type="ChEBI" id="CHEBI:58228"/>
    </ligand>
</feature>
<organism evidence="11 12">
    <name type="scientific">Salimicrobium album</name>
    <dbReference type="NCBI Taxonomy" id="50717"/>
    <lineage>
        <taxon>Bacteria</taxon>
        <taxon>Bacillati</taxon>
        <taxon>Bacillota</taxon>
        <taxon>Bacilli</taxon>
        <taxon>Bacillales</taxon>
        <taxon>Bacillaceae</taxon>
        <taxon>Salimicrobium</taxon>
    </lineage>
</organism>
<feature type="binding site" evidence="8">
    <location>
        <position position="235"/>
    </location>
    <ligand>
        <name>L-ornithine</name>
        <dbReference type="ChEBI" id="CHEBI:46911"/>
    </ligand>
</feature>
<evidence type="ECO:0000259" key="9">
    <source>
        <dbReference type="Pfam" id="PF00185"/>
    </source>
</evidence>
<feature type="binding site" evidence="8">
    <location>
        <begin position="275"/>
        <end position="276"/>
    </location>
    <ligand>
        <name>carbamoyl phosphate</name>
        <dbReference type="ChEBI" id="CHEBI:58228"/>
    </ligand>
</feature>
<comment type="similarity">
    <text evidence="3 8">Belongs to the aspartate/ornithine carbamoyltransferase superfamily. OTCase family.</text>
</comment>
<dbReference type="Pfam" id="PF00185">
    <property type="entry name" value="OTCace"/>
    <property type="match status" value="1"/>
</dbReference>
<reference evidence="11 12" key="1">
    <citation type="submission" date="2016-10" db="EMBL/GenBank/DDBJ databases">
        <authorList>
            <person name="Varghese N."/>
            <person name="Submissions S."/>
        </authorList>
    </citation>
    <scope>NUCLEOTIDE SEQUENCE [LARGE SCALE GENOMIC DNA]</scope>
    <source>
        <strain evidence="11 12">DSM 20748</strain>
    </source>
</reference>
<comment type="subcellular location">
    <subcellularLocation>
        <location evidence="8">Cytoplasm</location>
    </subcellularLocation>
</comment>
<sequence length="315" mass="34504">MRTETTDPKEEISLKGKHLLTWKDYSRKEIIHLLERALVLKQSPYSGALSQKTLAMIFEKSSTRTRVSFEVGMTQLGGTAINLNSRDMQLGRGETIGDTAKVLSRYVDGIMIRTDAHQKLEELAGNGSVPVISGLCDLYHPCQALADMLTVYEQKGQLAGVKLVYTGDGNNVAHSLMTIGAILGLEVVVASPSGYWPLDFITGNAKKLAAKHGGSVTVTENVEEAAAGADILYTDVWTSMGQDGEEKERKEALFPYQINERLVTAAKPDVSVLHCLPAHREEEITGEVMEGEHSLVFEQAENRLHVQKAILEALL</sequence>
<keyword evidence="6 8" id="KW-0808">Transferase</keyword>
<dbReference type="InterPro" id="IPR024904">
    <property type="entry name" value="OTCase_ArgI"/>
</dbReference>
<protein>
    <recommendedName>
        <fullName evidence="5 8">Ornithine carbamoyltransferase</fullName>
        <shortName evidence="8">OTCase</shortName>
        <ecNumber evidence="4 8">2.1.3.3</ecNumber>
    </recommendedName>
</protein>
<comment type="caution">
    <text evidence="11">The sequence shown here is derived from an EMBL/GenBank/DDBJ whole genome shotgun (WGS) entry which is preliminary data.</text>
</comment>
<dbReference type="RefSeq" id="WP_093106746.1">
    <property type="nucleotide sequence ID" value="NZ_FNOS01000003.1"/>
</dbReference>
<dbReference type="InterPro" id="IPR006132">
    <property type="entry name" value="Asp/Orn_carbamoyltranf_P-bd"/>
</dbReference>
<evidence type="ECO:0000256" key="2">
    <source>
        <dbReference type="ARBA" id="ARBA00004975"/>
    </source>
</evidence>
<dbReference type="PANTHER" id="PTHR45753">
    <property type="entry name" value="ORNITHINE CARBAMOYLTRANSFERASE, MITOCHONDRIAL"/>
    <property type="match status" value="1"/>
</dbReference>
<feature type="binding site" evidence="8">
    <location>
        <begin position="239"/>
        <end position="240"/>
    </location>
    <ligand>
        <name>L-ornithine</name>
        <dbReference type="ChEBI" id="CHEBI:46911"/>
    </ligand>
</feature>
<dbReference type="SUPFAM" id="SSF53671">
    <property type="entry name" value="Aspartate/ornithine carbamoyltransferase"/>
    <property type="match status" value="1"/>
</dbReference>
<evidence type="ECO:0000256" key="4">
    <source>
        <dbReference type="ARBA" id="ARBA00013007"/>
    </source>
</evidence>
<comment type="function">
    <text evidence="1">Reversibly catalyzes the transfer of the carbamoyl group from carbamoyl phosphate (CP) to the N(epsilon) atom of ornithine (ORN) to produce L-citrulline.</text>
</comment>
<dbReference type="EMBL" id="FNOS01000003">
    <property type="protein sequence ID" value="SDX84629.1"/>
    <property type="molecule type" value="Genomic_DNA"/>
</dbReference>
<evidence type="ECO:0000256" key="5">
    <source>
        <dbReference type="ARBA" id="ARBA00016634"/>
    </source>
</evidence>
<comment type="pathway">
    <text evidence="2">Amino-acid biosynthesis; L-arginine biosynthesis; L-arginine from L-ornithine and carbamoyl phosphate: step 1/3.</text>
</comment>
<dbReference type="EC" id="2.1.3.3" evidence="4 8"/>
<dbReference type="PRINTS" id="PR00100">
    <property type="entry name" value="AOTCASE"/>
</dbReference>
<dbReference type="InterPro" id="IPR006130">
    <property type="entry name" value="Asp/Orn_carbamoylTrfase"/>
</dbReference>
<dbReference type="Proteomes" id="UP000198647">
    <property type="component" value="Unassembled WGS sequence"/>
</dbReference>
<feature type="domain" description="Aspartate/ornithine carbamoyltransferase Asp/Orn-binding" evidence="9">
    <location>
        <begin position="160"/>
        <end position="313"/>
    </location>
</feature>
<dbReference type="InterPro" id="IPR006131">
    <property type="entry name" value="Asp_carbamoyltransf_Asp/Orn-bd"/>
</dbReference>
<feature type="binding site" evidence="8">
    <location>
        <position position="89"/>
    </location>
    <ligand>
        <name>carbamoyl phosphate</name>
        <dbReference type="ChEBI" id="CHEBI:58228"/>
    </ligand>
</feature>
<evidence type="ECO:0000256" key="8">
    <source>
        <dbReference type="HAMAP-Rule" id="MF_01109"/>
    </source>
</evidence>
<dbReference type="Gene3D" id="3.40.50.1370">
    <property type="entry name" value="Aspartate/ornithine carbamoyltransferase"/>
    <property type="match status" value="2"/>
</dbReference>
<gene>
    <name evidence="11" type="ORF">SAMN04488081_1465</name>
</gene>
<dbReference type="InterPro" id="IPR002292">
    <property type="entry name" value="Orn/put_carbamltrans"/>
</dbReference>
<feature type="domain" description="Aspartate/ornithine carbamoyltransferase carbamoyl-P binding" evidence="10">
    <location>
        <begin position="17"/>
        <end position="153"/>
    </location>
</feature>
<dbReference type="NCBIfam" id="NF001986">
    <property type="entry name" value="PRK00779.1"/>
    <property type="match status" value="1"/>
</dbReference>
<dbReference type="PRINTS" id="PR00102">
    <property type="entry name" value="OTCASE"/>
</dbReference>
<dbReference type="InterPro" id="IPR036901">
    <property type="entry name" value="Asp/Orn_carbamoylTrfase_sf"/>
</dbReference>
<proteinExistence type="inferred from homology"/>